<feature type="transmembrane region" description="Helical" evidence="1">
    <location>
        <begin position="7"/>
        <end position="31"/>
    </location>
</feature>
<dbReference type="HOGENOM" id="CLU_1950696_0_0_1"/>
<protein>
    <recommendedName>
        <fullName evidence="4">Serpentine receptor class gamma</fullName>
    </recommendedName>
</protein>
<feature type="transmembrane region" description="Helical" evidence="1">
    <location>
        <begin position="78"/>
        <end position="97"/>
    </location>
</feature>
<keyword evidence="1" id="KW-1133">Transmembrane helix</keyword>
<accession>G0NEK8</accession>
<gene>
    <name evidence="2" type="ORF">CAEBREN_29707</name>
</gene>
<keyword evidence="1" id="KW-0812">Transmembrane</keyword>
<evidence type="ECO:0000256" key="1">
    <source>
        <dbReference type="SAM" id="Phobius"/>
    </source>
</evidence>
<dbReference type="EMBL" id="GL379873">
    <property type="protein sequence ID" value="EGT58887.1"/>
    <property type="molecule type" value="Genomic_DNA"/>
</dbReference>
<reference evidence="3" key="1">
    <citation type="submission" date="2011-07" db="EMBL/GenBank/DDBJ databases">
        <authorList>
            <consortium name="Caenorhabditis brenneri Sequencing and Analysis Consortium"/>
            <person name="Wilson R.K."/>
        </authorList>
    </citation>
    <scope>NUCLEOTIDE SEQUENCE [LARGE SCALE GENOMIC DNA]</scope>
    <source>
        <strain evidence="3">PB2801</strain>
    </source>
</reference>
<dbReference type="Pfam" id="PF10318">
    <property type="entry name" value="7TM_GPCR_Srh"/>
    <property type="match status" value="1"/>
</dbReference>
<dbReference type="InterPro" id="IPR019422">
    <property type="entry name" value="7TM_GPCR_serpentine_rcpt_Srh"/>
</dbReference>
<dbReference type="STRING" id="135651.G0NEK8"/>
<evidence type="ECO:0008006" key="4">
    <source>
        <dbReference type="Google" id="ProtNLM"/>
    </source>
</evidence>
<evidence type="ECO:0000313" key="3">
    <source>
        <dbReference type="Proteomes" id="UP000008068"/>
    </source>
</evidence>
<keyword evidence="1" id="KW-0472">Membrane</keyword>
<keyword evidence="3" id="KW-1185">Reference proteome</keyword>
<dbReference type="InParanoid" id="G0NEK8"/>
<sequence>MVQDWSLTILIVPILNFPSMSGYGMGLLTWLNVPQIYQNYLLMTMSFVMCVAIVHIFENRFYQLFALQTIWSKFRIPFIIINYTLSFSINMPIALAVPQDQKTELVNVFLVSSHDYSIRPIIVFRGFPT</sequence>
<feature type="transmembrane region" description="Helical" evidence="1">
    <location>
        <begin position="37"/>
        <end position="57"/>
    </location>
</feature>
<name>G0NEK8_CAEBE</name>
<dbReference type="Proteomes" id="UP000008068">
    <property type="component" value="Unassembled WGS sequence"/>
</dbReference>
<organism evidence="3">
    <name type="scientific">Caenorhabditis brenneri</name>
    <name type="common">Nematode worm</name>
    <dbReference type="NCBI Taxonomy" id="135651"/>
    <lineage>
        <taxon>Eukaryota</taxon>
        <taxon>Metazoa</taxon>
        <taxon>Ecdysozoa</taxon>
        <taxon>Nematoda</taxon>
        <taxon>Chromadorea</taxon>
        <taxon>Rhabditida</taxon>
        <taxon>Rhabditina</taxon>
        <taxon>Rhabditomorpha</taxon>
        <taxon>Rhabditoidea</taxon>
        <taxon>Rhabditidae</taxon>
        <taxon>Peloderinae</taxon>
        <taxon>Caenorhabditis</taxon>
    </lineage>
</organism>
<dbReference type="AlphaFoldDB" id="G0NEK8"/>
<proteinExistence type="predicted"/>
<evidence type="ECO:0000313" key="2">
    <source>
        <dbReference type="EMBL" id="EGT58887.1"/>
    </source>
</evidence>